<dbReference type="OrthoDB" id="2161974at2759"/>
<evidence type="ECO:0000256" key="1">
    <source>
        <dbReference type="SAM" id="Coils"/>
    </source>
</evidence>
<feature type="compositionally biased region" description="Polar residues" evidence="2">
    <location>
        <begin position="1121"/>
        <end position="1130"/>
    </location>
</feature>
<evidence type="ECO:0000313" key="5">
    <source>
        <dbReference type="Proteomes" id="UP000282613"/>
    </source>
</evidence>
<feature type="domain" description="Calponin-homology (CH)" evidence="3">
    <location>
        <begin position="78"/>
        <end position="179"/>
    </location>
</feature>
<organism evidence="6">
    <name type="scientific">Taenia asiatica</name>
    <name type="common">Asian tapeworm</name>
    <dbReference type="NCBI Taxonomy" id="60517"/>
    <lineage>
        <taxon>Eukaryota</taxon>
        <taxon>Metazoa</taxon>
        <taxon>Spiralia</taxon>
        <taxon>Lophotrochozoa</taxon>
        <taxon>Platyhelminthes</taxon>
        <taxon>Cestoda</taxon>
        <taxon>Eucestoda</taxon>
        <taxon>Cyclophyllidea</taxon>
        <taxon>Taeniidae</taxon>
        <taxon>Taenia</taxon>
    </lineage>
</organism>
<protein>
    <submittedName>
        <fullName evidence="6">Calponin-homology (CH) domain-containing protein</fullName>
    </submittedName>
</protein>
<feature type="compositionally biased region" description="Polar residues" evidence="2">
    <location>
        <begin position="261"/>
        <end position="271"/>
    </location>
</feature>
<dbReference type="WBParaSite" id="TASK_0000490801-mRNA-1">
    <property type="protein sequence ID" value="TASK_0000490801-mRNA-1"/>
    <property type="gene ID" value="TASK_0000490801"/>
</dbReference>
<dbReference type="PANTHER" id="PTHR12784">
    <property type="entry name" value="STEERIN"/>
    <property type="match status" value="1"/>
</dbReference>
<feature type="compositionally biased region" description="Low complexity" evidence="2">
    <location>
        <begin position="202"/>
        <end position="212"/>
    </location>
</feature>
<feature type="compositionally biased region" description="Low complexity" evidence="2">
    <location>
        <begin position="1096"/>
        <end position="1110"/>
    </location>
</feature>
<evidence type="ECO:0000313" key="4">
    <source>
        <dbReference type="EMBL" id="VDK34205.1"/>
    </source>
</evidence>
<name>A0A158R862_TAEAS</name>
<evidence type="ECO:0000256" key="2">
    <source>
        <dbReference type="SAM" id="MobiDB-lite"/>
    </source>
</evidence>
<feature type="compositionally biased region" description="Low complexity" evidence="2">
    <location>
        <begin position="288"/>
        <end position="306"/>
    </location>
</feature>
<dbReference type="InterPro" id="IPR001715">
    <property type="entry name" value="CH_dom"/>
</dbReference>
<dbReference type="Gene3D" id="1.10.418.10">
    <property type="entry name" value="Calponin-like domain"/>
    <property type="match status" value="1"/>
</dbReference>
<feature type="region of interest" description="Disordered" evidence="2">
    <location>
        <begin position="423"/>
        <end position="513"/>
    </location>
</feature>
<keyword evidence="1" id="KW-0175">Coiled coil</keyword>
<feature type="compositionally biased region" description="Polar residues" evidence="2">
    <location>
        <begin position="222"/>
        <end position="236"/>
    </location>
</feature>
<feature type="compositionally biased region" description="Polar residues" evidence="2">
    <location>
        <begin position="1076"/>
        <end position="1089"/>
    </location>
</feature>
<feature type="region of interest" description="Disordered" evidence="2">
    <location>
        <begin position="1076"/>
        <end position="1196"/>
    </location>
</feature>
<feature type="region of interest" description="Disordered" evidence="2">
    <location>
        <begin position="536"/>
        <end position="585"/>
    </location>
</feature>
<feature type="region of interest" description="Disordered" evidence="2">
    <location>
        <begin position="1"/>
        <end position="20"/>
    </location>
</feature>
<dbReference type="PANTHER" id="PTHR12784:SF28">
    <property type="entry name" value="PROTEIN SICKIE"/>
    <property type="match status" value="1"/>
</dbReference>
<keyword evidence="5" id="KW-1185">Reference proteome</keyword>
<feature type="compositionally biased region" description="Polar residues" evidence="2">
    <location>
        <begin position="1152"/>
        <end position="1164"/>
    </location>
</feature>
<gene>
    <name evidence="4" type="ORF">TASK_LOCUS4909</name>
</gene>
<feature type="compositionally biased region" description="Basic and acidic residues" evidence="2">
    <location>
        <begin position="454"/>
        <end position="466"/>
    </location>
</feature>
<reference evidence="6" key="1">
    <citation type="submission" date="2016-04" db="UniProtKB">
        <authorList>
            <consortium name="WormBaseParasite"/>
        </authorList>
    </citation>
    <scope>IDENTIFICATION</scope>
</reference>
<reference evidence="4 5" key="2">
    <citation type="submission" date="2018-11" db="EMBL/GenBank/DDBJ databases">
        <authorList>
            <consortium name="Pathogen Informatics"/>
        </authorList>
    </citation>
    <scope>NUCLEOTIDE SEQUENCE [LARGE SCALE GENOMIC DNA]</scope>
</reference>
<feature type="compositionally biased region" description="Polar residues" evidence="2">
    <location>
        <begin position="811"/>
        <end position="820"/>
    </location>
</feature>
<dbReference type="EMBL" id="UYRS01018379">
    <property type="protein sequence ID" value="VDK34205.1"/>
    <property type="molecule type" value="Genomic_DNA"/>
</dbReference>
<dbReference type="STRING" id="60517.A0A158R862"/>
<feature type="compositionally biased region" description="Low complexity" evidence="2">
    <location>
        <begin position="42"/>
        <end position="51"/>
    </location>
</feature>
<feature type="region of interest" description="Disordered" evidence="2">
    <location>
        <begin position="809"/>
        <end position="835"/>
    </location>
</feature>
<sequence>MCAMRGFRKASPMLSKGSASQLQYNPLKKLPEVDQQHHHHQQQQQQQEQQQPLLQTLSTPQKYRVSPMDLMRPVKTKAETVSLYTEWANHYLQKAGYECFITDLQNDLRDGKMLINLTHAVVNEHVILKGSNKSSRDIIVACLKVLEDIGVEVHDVSVDGSGRLKCILGLFFNLSKFKQKLRECQSQPKQIVQSGIPQRSGDSPLTSTSLDSPDSDRRYVTPPSSVQSGVQHQSRPLSDPQALKKPIDSKSRLPVFRQNRTKNCLSDSPQPKSGEVAASSLPTRSIRSPQPIKNSKNPPSKAPNSSLGSPGTNPPMFPVSRPGGGLVKHPSSLPQPTSIQTRSLMDFGGSRPLREISAETPLQQPIGKSTVVNNVISPPLFTKPHIQYYPPSNYPGVSQLPAPTLSFNAGVLRFNRPSDFLPQSLTPTASSQSSSFASLSSTSNGGHPLPDSSKLQHNEHEDVNGEKDEEGEGEESPLGSGEINRAMSQLEDVNPGTWSGRLPPTLPGMSTSNGQFYLTTARQRASLDPHLHNEKISTSVNHNDGDNKSIKSECLPGKDLNRPMKRLGIPPTLNSSESNLFTPDTWSNSLPNRPFHRATEAITIESPSTLAQLRARADGREEVPTERIYGPLGLLKLPYDPPRSHADHGEGGNMPPSQGVGICTAKSHHINIAARVECKCTDCHSVCFLISTRGTNICFRPNDFHSPFLGPSESAVIEGVMRSRRILPLTSKPLCLLECGGATAQYCTAVHIMDRLYPNFYSLHATPAEPLEPRFKRRSWNAFPENPLLPYTVYTSVQEATLHNRRHQRCSSEAPTSRRVSTFLPDRNNNINDDEVDDGAMEEVVGGTNNSISPIPPIAVVKPTVGRIDGRRIHRPQPCYGLPALQSSSSDLLPPYMQMSTPEVYFNSLGSSSFKQPTASLPRRRTQLRRERAVPVARHSVFEYPSVVDYGPLQNAAMQDLTLRRKVRRHPEAIATAPLSRRRPFGSSAGIVPTTSRPTIASEAEHSSTPMVMPNPQPPVCGRMERQGRSTRACLVSNFEQSLANMAQRLQSLTVSAAEKDSELRELRQIIDSMVQERSSSGAVDSNSGKPPFPPSATVSTNANSAAAPVDKVDVEEEKSNSCPPGTPKSSGIRKGGWLRSSFDRAFRRRGSQSSLTGDASSHGSHSKPARPLPVSAWNSPDHRSSHSESSDYDDQRKNFVRAASVAADVNRTQGYPGNHLSNSGCVAVDGSRVGPTSPTSKPNSACCEAHSRCRLLEAEVEALRKELGERERRLTDAQLQALASAHQVDQLRDQLSLLFQQLSLLRSDNERLHASAAAAANSPHFGAE</sequence>
<dbReference type="Pfam" id="PF00307">
    <property type="entry name" value="CH"/>
    <property type="match status" value="1"/>
</dbReference>
<feature type="compositionally biased region" description="Basic and acidic residues" evidence="2">
    <location>
        <begin position="1181"/>
        <end position="1196"/>
    </location>
</feature>
<dbReference type="CDD" id="cd21212">
    <property type="entry name" value="CH_NAV2-like"/>
    <property type="match status" value="1"/>
</dbReference>
<dbReference type="InterPro" id="IPR039041">
    <property type="entry name" value="Nav/unc-53"/>
</dbReference>
<feature type="region of interest" description="Disordered" evidence="2">
    <location>
        <begin position="188"/>
        <end position="340"/>
    </location>
</feature>
<dbReference type="InterPro" id="IPR036872">
    <property type="entry name" value="CH_dom_sf"/>
</dbReference>
<feature type="compositionally biased region" description="Polar residues" evidence="2">
    <location>
        <begin position="572"/>
        <end position="585"/>
    </location>
</feature>
<feature type="coiled-coil region" evidence="1">
    <location>
        <begin position="1254"/>
        <end position="1281"/>
    </location>
</feature>
<proteinExistence type="predicted"/>
<evidence type="ECO:0000313" key="6">
    <source>
        <dbReference type="WBParaSite" id="TASK_0000490801-mRNA-1"/>
    </source>
</evidence>
<feature type="region of interest" description="Disordered" evidence="2">
    <location>
        <begin position="33"/>
        <end position="52"/>
    </location>
</feature>
<evidence type="ECO:0000259" key="3">
    <source>
        <dbReference type="PROSITE" id="PS50021"/>
    </source>
</evidence>
<dbReference type="GO" id="GO:0022008">
    <property type="term" value="P:neurogenesis"/>
    <property type="evidence" value="ECO:0007669"/>
    <property type="project" value="InterPro"/>
</dbReference>
<dbReference type="SUPFAM" id="SSF47576">
    <property type="entry name" value="Calponin-homology domain, CH-domain"/>
    <property type="match status" value="1"/>
</dbReference>
<feature type="compositionally biased region" description="Polar residues" evidence="2">
    <location>
        <begin position="188"/>
        <end position="201"/>
    </location>
</feature>
<feature type="compositionally biased region" description="Low complexity" evidence="2">
    <location>
        <begin position="423"/>
        <end position="443"/>
    </location>
</feature>
<dbReference type="PROSITE" id="PS50021">
    <property type="entry name" value="CH"/>
    <property type="match status" value="1"/>
</dbReference>
<dbReference type="Proteomes" id="UP000282613">
    <property type="component" value="Unassembled WGS sequence"/>
</dbReference>
<accession>A0A158R862</accession>